<dbReference type="AlphaFoldDB" id="A0A930UAG4"/>
<organism evidence="2 3">
    <name type="scientific">Flavobacterium soyangense</name>
    <dbReference type="NCBI Taxonomy" id="2023265"/>
    <lineage>
        <taxon>Bacteria</taxon>
        <taxon>Pseudomonadati</taxon>
        <taxon>Bacteroidota</taxon>
        <taxon>Flavobacteriia</taxon>
        <taxon>Flavobacteriales</taxon>
        <taxon>Flavobacteriaceae</taxon>
        <taxon>Flavobacterium</taxon>
    </lineage>
</organism>
<proteinExistence type="predicted"/>
<reference evidence="2" key="1">
    <citation type="submission" date="2020-11" db="EMBL/GenBank/DDBJ databases">
        <title>Genome of Flavobacterium soyangense.</title>
        <authorList>
            <person name="Liu Q."/>
            <person name="Xin Y.-H."/>
        </authorList>
    </citation>
    <scope>NUCLEOTIDE SEQUENCE</scope>
    <source>
        <strain evidence="2">CGMCC 1.13493</strain>
    </source>
</reference>
<protein>
    <submittedName>
        <fullName evidence="2">Uncharacterized protein</fullName>
    </submittedName>
</protein>
<gene>
    <name evidence="2" type="ORF">IR213_03775</name>
</gene>
<dbReference type="RefSeq" id="WP_194310974.1">
    <property type="nucleotide sequence ID" value="NZ_JADHEC010000005.1"/>
</dbReference>
<evidence type="ECO:0000313" key="2">
    <source>
        <dbReference type="EMBL" id="MBF2707711.1"/>
    </source>
</evidence>
<sequence length="79" mass="9146">MNDPCNLFKSQYKKAKETLVILEEQKAEINLKLESNSFSATLHKELRTVNMDIRITLNEIEHAESCIQKCELKYNSSLS</sequence>
<evidence type="ECO:0000256" key="1">
    <source>
        <dbReference type="SAM" id="Coils"/>
    </source>
</evidence>
<keyword evidence="1" id="KW-0175">Coiled coil</keyword>
<keyword evidence="3" id="KW-1185">Reference proteome</keyword>
<feature type="coiled-coil region" evidence="1">
    <location>
        <begin position="5"/>
        <end position="32"/>
    </location>
</feature>
<comment type="caution">
    <text evidence="2">The sequence shown here is derived from an EMBL/GenBank/DDBJ whole genome shotgun (WGS) entry which is preliminary data.</text>
</comment>
<evidence type="ECO:0000313" key="3">
    <source>
        <dbReference type="Proteomes" id="UP000646211"/>
    </source>
</evidence>
<dbReference type="EMBL" id="JADHEC010000005">
    <property type="protein sequence ID" value="MBF2707711.1"/>
    <property type="molecule type" value="Genomic_DNA"/>
</dbReference>
<name>A0A930UAG4_9FLAO</name>
<dbReference type="Proteomes" id="UP000646211">
    <property type="component" value="Unassembled WGS sequence"/>
</dbReference>
<accession>A0A930UAG4</accession>